<dbReference type="GO" id="GO:0016787">
    <property type="term" value="F:hydrolase activity"/>
    <property type="evidence" value="ECO:0007669"/>
    <property type="project" value="UniProtKB-KW"/>
</dbReference>
<name>A0ABU1ARG2_9BACT</name>
<dbReference type="Gene3D" id="3.40.50.1820">
    <property type="entry name" value="alpha/beta hydrolase"/>
    <property type="match status" value="1"/>
</dbReference>
<dbReference type="PANTHER" id="PTHR22946">
    <property type="entry name" value="DIENELACTONE HYDROLASE DOMAIN-CONTAINING PROTEIN-RELATED"/>
    <property type="match status" value="1"/>
</dbReference>
<dbReference type="InterPro" id="IPR002925">
    <property type="entry name" value="Dienelactn_hydro"/>
</dbReference>
<keyword evidence="4" id="KW-1185">Reference proteome</keyword>
<keyword evidence="3" id="KW-0378">Hydrolase</keyword>
<reference evidence="3 4" key="1">
    <citation type="submission" date="2023-04" db="EMBL/GenBank/DDBJ databases">
        <title>A novel bacteria isolated from coastal sediment.</title>
        <authorList>
            <person name="Liu X.-J."/>
            <person name="Du Z.-J."/>
        </authorList>
    </citation>
    <scope>NUCLEOTIDE SEQUENCE [LARGE SCALE GENOMIC DNA]</scope>
    <source>
        <strain evidence="3 4">SDUM461004</strain>
    </source>
</reference>
<accession>A0ABU1ARG2</accession>
<dbReference type="InterPro" id="IPR050261">
    <property type="entry name" value="FrsA_esterase"/>
</dbReference>
<feature type="signal peptide" evidence="1">
    <location>
        <begin position="1"/>
        <end position="20"/>
    </location>
</feature>
<dbReference type="PANTHER" id="PTHR22946:SF4">
    <property type="entry name" value="ESTERASE FRSA"/>
    <property type="match status" value="1"/>
</dbReference>
<keyword evidence="1" id="KW-0732">Signal</keyword>
<dbReference type="SUPFAM" id="SSF53474">
    <property type="entry name" value="alpha/beta-Hydrolases"/>
    <property type="match status" value="1"/>
</dbReference>
<gene>
    <name evidence="3" type="ORF">QEH59_18140</name>
</gene>
<dbReference type="EC" id="3.1.-.-" evidence="3"/>
<evidence type="ECO:0000256" key="1">
    <source>
        <dbReference type="SAM" id="SignalP"/>
    </source>
</evidence>
<dbReference type="RefSeq" id="WP_308986791.1">
    <property type="nucleotide sequence ID" value="NZ_JARXIC010000070.1"/>
</dbReference>
<protein>
    <submittedName>
        <fullName evidence="3">Dienelactone hydrolase family protein</fullName>
        <ecNumber evidence="3">3.1.-.-</ecNumber>
    </submittedName>
</protein>
<evidence type="ECO:0000259" key="2">
    <source>
        <dbReference type="Pfam" id="PF01738"/>
    </source>
</evidence>
<dbReference type="Proteomes" id="UP001243717">
    <property type="component" value="Unassembled WGS sequence"/>
</dbReference>
<dbReference type="EMBL" id="JARXIC010000070">
    <property type="protein sequence ID" value="MDQ8196356.1"/>
    <property type="molecule type" value="Genomic_DNA"/>
</dbReference>
<dbReference type="InterPro" id="IPR029058">
    <property type="entry name" value="AB_hydrolase_fold"/>
</dbReference>
<organism evidence="3 4">
    <name type="scientific">Thalassobacterium sedimentorum</name>
    <dbReference type="NCBI Taxonomy" id="3041258"/>
    <lineage>
        <taxon>Bacteria</taxon>
        <taxon>Pseudomonadati</taxon>
        <taxon>Verrucomicrobiota</taxon>
        <taxon>Opitutia</taxon>
        <taxon>Puniceicoccales</taxon>
        <taxon>Coraliomargaritaceae</taxon>
        <taxon>Thalassobacterium</taxon>
    </lineage>
</organism>
<feature type="chain" id="PRO_5047139564" evidence="1">
    <location>
        <begin position="21"/>
        <end position="266"/>
    </location>
</feature>
<comment type="caution">
    <text evidence="3">The sequence shown here is derived from an EMBL/GenBank/DDBJ whole genome shotgun (WGS) entry which is preliminary data.</text>
</comment>
<feature type="domain" description="Dienelactone hydrolase" evidence="2">
    <location>
        <begin position="48"/>
        <end position="260"/>
    </location>
</feature>
<sequence>MKLHALLLLLAASITNYASADTVQKTIPYQLDGVEFEGTLIYDDDADQDEPLPGILMIPNWMGPSENAYTKARMIAGDDFAVFVADMYGVGVRPSNASEAGKAAGVLRSDRALMRARAQKAVDVFHALARQHPIDPNKTIAIGFCFGGGTVLELARTGTESIQGVVSFHGDLKSPTLAADTQQIKIPALVLHGADDPYVPQADVQTFIEAMKSNEVDDWTLVQFSGAVHSFTNPEAQSDGSRYDKRTAKRAFEMMEDFADEVLGLD</sequence>
<evidence type="ECO:0000313" key="3">
    <source>
        <dbReference type="EMBL" id="MDQ8196356.1"/>
    </source>
</evidence>
<dbReference type="Pfam" id="PF01738">
    <property type="entry name" value="DLH"/>
    <property type="match status" value="1"/>
</dbReference>
<proteinExistence type="predicted"/>
<evidence type="ECO:0000313" key="4">
    <source>
        <dbReference type="Proteomes" id="UP001243717"/>
    </source>
</evidence>